<sequence>MSVLDDLLTLMVEKNGSDLYLTVGSPPVMKIDGRVVSLGTDMLKPGQVLSLAKEILGMERLQEFQHEKEINMAISATGIGRFRVNGFYQRGELSFVLRAIKTQIPTLEQLKLPPILKDLAMTSRGLVLFVGATGSGKSTSLASMIQYRNQNAAGHILTIEDPIEYIHKNSKSIVNQREVGIDTLNYERALENALREAPDVILIGEVRNRDTMDHAMAYAETGHLCMSTLHANNANQAIERIINFFPEDRKKQLLMDLSLNLKAVVSQRLLPIKGQAGRIAAMEVLINTPAIADLIYKGEVGLLKEAMGRTNDIGMQTFDQSLLKLYADGLVEYEDALRAADSQNDLRLAIKQDCLRRGLDDPGATHSAEAKWQV</sequence>
<dbReference type="Proteomes" id="UP001195965">
    <property type="component" value="Chromosome"/>
</dbReference>
<dbReference type="EMBL" id="CP127526">
    <property type="protein sequence ID" value="XRI73338.1"/>
    <property type="molecule type" value="Genomic_DNA"/>
</dbReference>
<evidence type="ECO:0000313" key="2">
    <source>
        <dbReference type="Proteomes" id="UP001195965"/>
    </source>
</evidence>
<gene>
    <name evidence="1" type="ORF">HHS34_012985</name>
</gene>
<protein>
    <submittedName>
        <fullName evidence="1">PilT/PilU family type 4a pilus ATPase</fullName>
    </submittedName>
</protein>
<keyword evidence="2" id="KW-1185">Reference proteome</keyword>
<organism evidence="1 2">
    <name type="scientific">Acidithiobacillus montserratensis</name>
    <dbReference type="NCBI Taxonomy" id="2729135"/>
    <lineage>
        <taxon>Bacteria</taxon>
        <taxon>Pseudomonadati</taxon>
        <taxon>Pseudomonadota</taxon>
        <taxon>Acidithiobacillia</taxon>
        <taxon>Acidithiobacillales</taxon>
        <taxon>Acidithiobacillaceae</taxon>
        <taxon>Acidithiobacillus</taxon>
    </lineage>
</organism>
<evidence type="ECO:0000313" key="1">
    <source>
        <dbReference type="EMBL" id="XRI73338.1"/>
    </source>
</evidence>
<reference evidence="1 2" key="1">
    <citation type="journal article" date="2021" name="ISME J.">
        <title>Genomic evolution of the class Acidithiobacillia: deep-branching Proteobacteria living in extreme acidic conditions.</title>
        <authorList>
            <person name="Moya-Beltran A."/>
            <person name="Beard S."/>
            <person name="Rojas-Villalobos C."/>
            <person name="Issotta F."/>
            <person name="Gallardo Y."/>
            <person name="Ulloa R."/>
            <person name="Giaveno A."/>
            <person name="Degli Esposti M."/>
            <person name="Johnson D.B."/>
            <person name="Quatrini R."/>
        </authorList>
    </citation>
    <scope>NUCLEOTIDE SEQUENCE [LARGE SCALE GENOMIC DNA]</scope>
    <source>
        <strain evidence="1 2">GG1-14</strain>
    </source>
</reference>
<accession>A0ACD5HGB1</accession>
<proteinExistence type="predicted"/>
<name>A0ACD5HGB1_9PROT</name>